<dbReference type="InterPro" id="IPR011990">
    <property type="entry name" value="TPR-like_helical_dom_sf"/>
</dbReference>
<dbReference type="InterPro" id="IPR033985">
    <property type="entry name" value="SusD-like_N"/>
</dbReference>
<keyword evidence="9" id="KW-1185">Reference proteome</keyword>
<comment type="caution">
    <text evidence="8">The sequence shown here is derived from an EMBL/GenBank/DDBJ whole genome shotgun (WGS) entry which is preliminary data.</text>
</comment>
<dbReference type="CDD" id="cd08977">
    <property type="entry name" value="SusD"/>
    <property type="match status" value="1"/>
</dbReference>
<comment type="subcellular location">
    <subcellularLocation>
        <location evidence="1">Cell outer membrane</location>
    </subcellularLocation>
</comment>
<dbReference type="InterPro" id="IPR012944">
    <property type="entry name" value="SusD_RagB_dom"/>
</dbReference>
<dbReference type="AlphaFoldDB" id="A0A918UXZ0"/>
<organism evidence="8 9">
    <name type="scientific">Echinicola pacifica</name>
    <dbReference type="NCBI Taxonomy" id="346377"/>
    <lineage>
        <taxon>Bacteria</taxon>
        <taxon>Pseudomonadati</taxon>
        <taxon>Bacteroidota</taxon>
        <taxon>Cytophagia</taxon>
        <taxon>Cytophagales</taxon>
        <taxon>Cyclobacteriaceae</taxon>
        <taxon>Echinicola</taxon>
    </lineage>
</organism>
<dbReference type="Pfam" id="PF07980">
    <property type="entry name" value="SusD_RagB"/>
    <property type="match status" value="1"/>
</dbReference>
<evidence type="ECO:0000256" key="4">
    <source>
        <dbReference type="ARBA" id="ARBA00023136"/>
    </source>
</evidence>
<dbReference type="EMBL" id="BMWX01000010">
    <property type="protein sequence ID" value="GGZ41096.1"/>
    <property type="molecule type" value="Genomic_DNA"/>
</dbReference>
<dbReference type="GO" id="GO:0009279">
    <property type="term" value="C:cell outer membrane"/>
    <property type="evidence" value="ECO:0007669"/>
    <property type="project" value="UniProtKB-SubCell"/>
</dbReference>
<evidence type="ECO:0000256" key="2">
    <source>
        <dbReference type="ARBA" id="ARBA00006275"/>
    </source>
</evidence>
<keyword evidence="4" id="KW-0472">Membrane</keyword>
<name>A0A918UXZ0_9BACT</name>
<feature type="domain" description="SusD-like N-terminal" evidence="7">
    <location>
        <begin position="42"/>
        <end position="222"/>
    </location>
</feature>
<sequence length="486" mass="55138">MKNINKHIYTFLISVGLITSCDMSLDLQPISEIGEGSFYQTDADFVTAMVACYNGLQAPLANEWALTELRSDNTRLHNSQTSSNTYIPLRELDLMTFTSEHLHIYNYWADTYQNISRINTVTDRLQDIESPSLRDQLEGEASFLRAYHYFNLVRLFGEVFLVDRRISAQEATQMNVASTESLYQFIIEDLTKAVDLLPTSYGSSDIGKATSWSAKALLAKVYRDLKDYDAAIPLFEDLIQNSGAQLLTGTNAFQQVFSINNEMNNEILFAVRYKAGGLGIGSPFANYFAPLNSGSFVVNGDGDHFNRPTDELLSQYTDFDLRKETTFKTGYLGGNGSFIADPYVYKFFSDVAISEDGENDFPIIRFADILLLYAEALNEVGRTSEALPYLNQVRVRAGLEAYQASEIVSADDFTDKLLQERRLELAFENQRWYDLLHYGLVEQTLDEQFQTEAFYSEYTFGIDAVQSDKLYLPLPQREVDIFNQTP</sequence>
<reference evidence="8" key="1">
    <citation type="journal article" date="2014" name="Int. J. Syst. Evol. Microbiol.">
        <title>Complete genome sequence of Corynebacterium casei LMG S-19264T (=DSM 44701T), isolated from a smear-ripened cheese.</title>
        <authorList>
            <consortium name="US DOE Joint Genome Institute (JGI-PGF)"/>
            <person name="Walter F."/>
            <person name="Albersmeier A."/>
            <person name="Kalinowski J."/>
            <person name="Ruckert C."/>
        </authorList>
    </citation>
    <scope>NUCLEOTIDE SEQUENCE</scope>
    <source>
        <strain evidence="8">KCTC 12368</strain>
    </source>
</reference>
<proteinExistence type="inferred from homology"/>
<evidence type="ECO:0000259" key="6">
    <source>
        <dbReference type="Pfam" id="PF07980"/>
    </source>
</evidence>
<dbReference type="RefSeq" id="WP_018473662.1">
    <property type="nucleotide sequence ID" value="NZ_BMWX01000010.1"/>
</dbReference>
<keyword evidence="3" id="KW-0732">Signal</keyword>
<evidence type="ECO:0000256" key="1">
    <source>
        <dbReference type="ARBA" id="ARBA00004442"/>
    </source>
</evidence>
<dbReference type="SUPFAM" id="SSF48452">
    <property type="entry name" value="TPR-like"/>
    <property type="match status" value="1"/>
</dbReference>
<keyword evidence="5" id="KW-0998">Cell outer membrane</keyword>
<evidence type="ECO:0000256" key="3">
    <source>
        <dbReference type="ARBA" id="ARBA00022729"/>
    </source>
</evidence>
<dbReference type="Proteomes" id="UP000619457">
    <property type="component" value="Unassembled WGS sequence"/>
</dbReference>
<dbReference type="Pfam" id="PF14322">
    <property type="entry name" value="SusD-like_3"/>
    <property type="match status" value="1"/>
</dbReference>
<evidence type="ECO:0000313" key="9">
    <source>
        <dbReference type="Proteomes" id="UP000619457"/>
    </source>
</evidence>
<feature type="domain" description="RagB/SusD" evidence="6">
    <location>
        <begin position="343"/>
        <end position="480"/>
    </location>
</feature>
<comment type="similarity">
    <text evidence="2">Belongs to the SusD family.</text>
</comment>
<protein>
    <submittedName>
        <fullName evidence="8">Membrane protein</fullName>
    </submittedName>
</protein>
<evidence type="ECO:0000256" key="5">
    <source>
        <dbReference type="ARBA" id="ARBA00023237"/>
    </source>
</evidence>
<gene>
    <name evidence="8" type="ORF">GCM10007049_38030</name>
</gene>
<evidence type="ECO:0000259" key="7">
    <source>
        <dbReference type="Pfam" id="PF14322"/>
    </source>
</evidence>
<accession>A0A918UXZ0</accession>
<evidence type="ECO:0000313" key="8">
    <source>
        <dbReference type="EMBL" id="GGZ41096.1"/>
    </source>
</evidence>
<reference evidence="8" key="2">
    <citation type="submission" date="2020-09" db="EMBL/GenBank/DDBJ databases">
        <authorList>
            <person name="Sun Q."/>
            <person name="Kim S."/>
        </authorList>
    </citation>
    <scope>NUCLEOTIDE SEQUENCE</scope>
    <source>
        <strain evidence="8">KCTC 12368</strain>
    </source>
</reference>
<dbReference type="PROSITE" id="PS51257">
    <property type="entry name" value="PROKAR_LIPOPROTEIN"/>
    <property type="match status" value="1"/>
</dbReference>
<dbReference type="Gene3D" id="1.25.40.390">
    <property type="match status" value="1"/>
</dbReference>